<dbReference type="Proteomes" id="UP000649232">
    <property type="component" value="Unassembled WGS sequence"/>
</dbReference>
<sequence>MHCLHDYLSTVDGFLVTYMNIGSDMHHMDESIKNTTACHQVQCHECAYVVEVPALFHRQRAHCPRCHYVITTYYQNMTQKLVAFSLASLIFMVAALCFKFLSFSANGQYHAINIIGSIEALADNDYLGLAILQSAVILVLPSTILLCLLYLLIPVLFGKKPKHAAPLLKLIFTLRPWTMVEIFLVAVLVSLVKIMSMADIGIGLSFYAYALFAISMTAMLMYLDQHQLYILTSCELPAPPKPRPASHSIQTTWALLVTSIMFYIPANTLPIMHTNILGDDQPSTILGGVVTLWKMGSYPIAAIIFIASILVPVGKLAILCWLNYSVQTDYYGGQKTRMVGYRITEFIGRWSMIDVFVVAILVSLIQLGNIMSIYPGYAALAFCTVVILTMLAAFSFDTKLIWSEQ</sequence>
<evidence type="ECO:0000256" key="2">
    <source>
        <dbReference type="ARBA" id="ARBA00022475"/>
    </source>
</evidence>
<comment type="caution">
    <text evidence="8">The sequence shown here is derived from an EMBL/GenBank/DDBJ whole genome shotgun (WGS) entry which is preliminary data.</text>
</comment>
<keyword evidence="4 7" id="KW-0812">Transmembrane</keyword>
<feature type="transmembrane region" description="Helical" evidence="7">
    <location>
        <begin position="374"/>
        <end position="396"/>
    </location>
</feature>
<keyword evidence="2" id="KW-1003">Cell membrane</keyword>
<dbReference type="PANTHER" id="PTHR30462">
    <property type="entry name" value="INTERMEMBRANE TRANSPORT PROTEIN PQIB-RELATED"/>
    <property type="match status" value="1"/>
</dbReference>
<evidence type="ECO:0000256" key="6">
    <source>
        <dbReference type="ARBA" id="ARBA00023136"/>
    </source>
</evidence>
<feature type="transmembrane region" description="Helical" evidence="7">
    <location>
        <begin position="81"/>
        <end position="101"/>
    </location>
</feature>
<feature type="transmembrane region" description="Helical" evidence="7">
    <location>
        <begin position="204"/>
        <end position="223"/>
    </location>
</feature>
<gene>
    <name evidence="8" type="ORF">JEU11_07110</name>
</gene>
<dbReference type="EMBL" id="JAEILT010000008">
    <property type="protein sequence ID" value="MBJ2136216.1"/>
    <property type="molecule type" value="Genomic_DNA"/>
</dbReference>
<feature type="transmembrane region" description="Helical" evidence="7">
    <location>
        <begin position="300"/>
        <end position="326"/>
    </location>
</feature>
<evidence type="ECO:0000256" key="7">
    <source>
        <dbReference type="SAM" id="Phobius"/>
    </source>
</evidence>
<accession>A0ABS0WCN8</accession>
<evidence type="ECO:0000256" key="4">
    <source>
        <dbReference type="ARBA" id="ARBA00022692"/>
    </source>
</evidence>
<keyword evidence="5 7" id="KW-1133">Transmembrane helix</keyword>
<dbReference type="InterPro" id="IPR051800">
    <property type="entry name" value="PqiA-PqiB_transport"/>
</dbReference>
<feature type="transmembrane region" description="Helical" evidence="7">
    <location>
        <begin position="347"/>
        <end position="368"/>
    </location>
</feature>
<keyword evidence="3" id="KW-0997">Cell inner membrane</keyword>
<evidence type="ECO:0000256" key="3">
    <source>
        <dbReference type="ARBA" id="ARBA00022519"/>
    </source>
</evidence>
<evidence type="ECO:0000313" key="9">
    <source>
        <dbReference type="Proteomes" id="UP000649232"/>
    </source>
</evidence>
<proteinExistence type="predicted"/>
<comment type="subcellular location">
    <subcellularLocation>
        <location evidence="1">Cell inner membrane</location>
    </subcellularLocation>
</comment>
<reference evidence="8 9" key="1">
    <citation type="submission" date="2020-12" db="EMBL/GenBank/DDBJ databases">
        <title>Draft genome sequences of nine environmental bacterial isolates colonizing plastic.</title>
        <authorList>
            <person name="Borre I."/>
            <person name="Sonnenschein E.C."/>
        </authorList>
    </citation>
    <scope>NUCLEOTIDE SEQUENCE [LARGE SCALE GENOMIC DNA]</scope>
    <source>
        <strain evidence="8 9">IB30</strain>
    </source>
</reference>
<dbReference type="Pfam" id="PF04403">
    <property type="entry name" value="PqiA"/>
    <property type="match status" value="2"/>
</dbReference>
<evidence type="ECO:0000256" key="5">
    <source>
        <dbReference type="ARBA" id="ARBA00022989"/>
    </source>
</evidence>
<dbReference type="PANTHER" id="PTHR30462:SF3">
    <property type="entry name" value="INTERMEMBRANE TRANSPORT PROTEIN PQIA"/>
    <property type="match status" value="1"/>
</dbReference>
<dbReference type="InterPro" id="IPR007498">
    <property type="entry name" value="PqiA-like"/>
</dbReference>
<keyword evidence="6 7" id="KW-0472">Membrane</keyword>
<protein>
    <submittedName>
        <fullName evidence="8">Paraquat-inducible protein A</fullName>
    </submittedName>
</protein>
<feature type="transmembrane region" description="Helical" evidence="7">
    <location>
        <begin position="178"/>
        <end position="198"/>
    </location>
</feature>
<organism evidence="8 9">
    <name type="scientific">Paraglaciecola chathamensis</name>
    <dbReference type="NCBI Taxonomy" id="368405"/>
    <lineage>
        <taxon>Bacteria</taxon>
        <taxon>Pseudomonadati</taxon>
        <taxon>Pseudomonadota</taxon>
        <taxon>Gammaproteobacteria</taxon>
        <taxon>Alteromonadales</taxon>
        <taxon>Alteromonadaceae</taxon>
        <taxon>Paraglaciecola</taxon>
    </lineage>
</organism>
<name>A0ABS0WCN8_9ALTE</name>
<feature type="transmembrane region" description="Helical" evidence="7">
    <location>
        <begin position="131"/>
        <end position="157"/>
    </location>
</feature>
<evidence type="ECO:0000313" key="8">
    <source>
        <dbReference type="EMBL" id="MBJ2136216.1"/>
    </source>
</evidence>
<evidence type="ECO:0000256" key="1">
    <source>
        <dbReference type="ARBA" id="ARBA00004533"/>
    </source>
</evidence>